<organism evidence="3 4">
    <name type="scientific">Enterobacter cloacae</name>
    <dbReference type="NCBI Taxonomy" id="550"/>
    <lineage>
        <taxon>Bacteria</taxon>
        <taxon>Pseudomonadati</taxon>
        <taxon>Pseudomonadota</taxon>
        <taxon>Gammaproteobacteria</taxon>
        <taxon>Enterobacterales</taxon>
        <taxon>Enterobacteriaceae</taxon>
        <taxon>Enterobacter</taxon>
        <taxon>Enterobacter cloacae complex</taxon>
    </lineage>
</organism>
<feature type="domain" description="Bacterial Ig-like" evidence="2">
    <location>
        <begin position="9"/>
        <end position="84"/>
    </location>
</feature>
<dbReference type="Pfam" id="PF19077">
    <property type="entry name" value="Big_13"/>
    <property type="match status" value="1"/>
</dbReference>
<name>A0A377M715_ENTCL</name>
<dbReference type="EMBL" id="UGJB01000004">
    <property type="protein sequence ID" value="STQ14018.1"/>
    <property type="molecule type" value="Genomic_DNA"/>
</dbReference>
<evidence type="ECO:0000313" key="3">
    <source>
        <dbReference type="EMBL" id="STQ14018.1"/>
    </source>
</evidence>
<evidence type="ECO:0000313" key="4">
    <source>
        <dbReference type="Proteomes" id="UP000255106"/>
    </source>
</evidence>
<gene>
    <name evidence="3" type="ORF">NCTC10005_06855</name>
</gene>
<dbReference type="InterPro" id="IPR013783">
    <property type="entry name" value="Ig-like_fold"/>
</dbReference>
<dbReference type="InterPro" id="IPR044016">
    <property type="entry name" value="Big_13"/>
</dbReference>
<dbReference type="Proteomes" id="UP000255106">
    <property type="component" value="Unassembled WGS sequence"/>
</dbReference>
<proteinExistence type="predicted"/>
<feature type="region of interest" description="Disordered" evidence="1">
    <location>
        <begin position="1"/>
        <end position="24"/>
    </location>
</feature>
<reference evidence="3 4" key="1">
    <citation type="submission" date="2018-06" db="EMBL/GenBank/DDBJ databases">
        <authorList>
            <consortium name="Pathogen Informatics"/>
            <person name="Doyle S."/>
        </authorList>
    </citation>
    <scope>NUCLEOTIDE SEQUENCE [LARGE SCALE GENOMIC DNA]</scope>
    <source>
        <strain evidence="3 4">NCTC10005</strain>
    </source>
</reference>
<evidence type="ECO:0000259" key="2">
    <source>
        <dbReference type="Pfam" id="PF19077"/>
    </source>
</evidence>
<evidence type="ECO:0000256" key="1">
    <source>
        <dbReference type="SAM" id="MobiDB-lite"/>
    </source>
</evidence>
<sequence length="87" mass="8887">MDDVGGRQGNVASGEITDDSKPVINGIGEAGSTVFVYSTDANGKHLLGSAVVDSEGNWTLALDTPLVEGLNQLTLETQDAVGNRVAG</sequence>
<accession>A0A377M715</accession>
<protein>
    <submittedName>
        <fullName evidence="3">Outer membrane adhesin like protein</fullName>
    </submittedName>
</protein>
<dbReference type="Gene3D" id="2.60.40.10">
    <property type="entry name" value="Immunoglobulins"/>
    <property type="match status" value="1"/>
</dbReference>
<dbReference type="AlphaFoldDB" id="A0A377M715"/>